<protein>
    <recommendedName>
        <fullName evidence="2">Prion-inhibition and propagation HeLo domain-containing protein</fullName>
    </recommendedName>
</protein>
<evidence type="ECO:0000256" key="1">
    <source>
        <dbReference type="SAM" id="MobiDB-lite"/>
    </source>
</evidence>
<evidence type="ECO:0000313" key="4">
    <source>
        <dbReference type="Proteomes" id="UP000696280"/>
    </source>
</evidence>
<dbReference type="InterPro" id="IPR038305">
    <property type="entry name" value="HeLo_sf"/>
</dbReference>
<comment type="caution">
    <text evidence="3">The sequence shown here is derived from an EMBL/GenBank/DDBJ whole genome shotgun (WGS) entry which is preliminary data.</text>
</comment>
<dbReference type="Gene3D" id="1.20.120.1020">
    <property type="entry name" value="Prion-inhibition and propagation, HeLo domain"/>
    <property type="match status" value="1"/>
</dbReference>
<name>A0A9N9LAA1_9HELO</name>
<accession>A0A9N9LAA1</accession>
<dbReference type="EMBL" id="CAJVRL010000103">
    <property type="protein sequence ID" value="CAG8960823.1"/>
    <property type="molecule type" value="Genomic_DNA"/>
</dbReference>
<dbReference type="Proteomes" id="UP000696280">
    <property type="component" value="Unassembled WGS sequence"/>
</dbReference>
<dbReference type="OrthoDB" id="20872at2759"/>
<organism evidence="3 4">
    <name type="scientific">Hymenoscyphus fraxineus</name>
    <dbReference type="NCBI Taxonomy" id="746836"/>
    <lineage>
        <taxon>Eukaryota</taxon>
        <taxon>Fungi</taxon>
        <taxon>Dikarya</taxon>
        <taxon>Ascomycota</taxon>
        <taxon>Pezizomycotina</taxon>
        <taxon>Leotiomycetes</taxon>
        <taxon>Helotiales</taxon>
        <taxon>Helotiaceae</taxon>
        <taxon>Hymenoscyphus</taxon>
    </lineage>
</organism>
<keyword evidence="4" id="KW-1185">Reference proteome</keyword>
<feature type="domain" description="Prion-inhibition and propagation HeLo" evidence="2">
    <location>
        <begin position="8"/>
        <end position="201"/>
    </location>
</feature>
<dbReference type="AlphaFoldDB" id="A0A9N9LAA1"/>
<sequence length="320" mass="35867">MEPITAGLSAISVVQNIFQAFILFHSLRDFPDDYAYIQLRAALLHESTAVWAQAVGLVESADENENPPRTLNIQDPTPERIDLVTEALDRLLDELQEANKAMSKQPRKTVPVSGGETTKADDEGKKRVAIKSIYKKLLKATHIYNPSDSKHPGIIPRTSFVLVHKDKLEGYLKNATRIRDELQQNFPPLDEVPQNKALIETFRHMDMTKEEKVVAVAEMPDVLCKKIFAAVLHKENGTYAQFKEVNVTDFARLMSGDVFSKNFNYETFVRPPAKLVTVGGKLNVSKDGTALFGDMHGENPFWRNVSSSKDVARENADQEG</sequence>
<evidence type="ECO:0000313" key="3">
    <source>
        <dbReference type="EMBL" id="CAG8960823.1"/>
    </source>
</evidence>
<evidence type="ECO:0000259" key="2">
    <source>
        <dbReference type="Pfam" id="PF14479"/>
    </source>
</evidence>
<gene>
    <name evidence="3" type="ORF">HYFRA_00002360</name>
</gene>
<dbReference type="Pfam" id="PF14479">
    <property type="entry name" value="HeLo"/>
    <property type="match status" value="1"/>
</dbReference>
<proteinExistence type="predicted"/>
<reference evidence="3" key="1">
    <citation type="submission" date="2021-07" db="EMBL/GenBank/DDBJ databases">
        <authorList>
            <person name="Durling M."/>
        </authorList>
    </citation>
    <scope>NUCLEOTIDE SEQUENCE</scope>
</reference>
<dbReference type="InterPro" id="IPR029498">
    <property type="entry name" value="HeLo_dom"/>
</dbReference>
<feature type="region of interest" description="Disordered" evidence="1">
    <location>
        <begin position="98"/>
        <end position="123"/>
    </location>
</feature>